<evidence type="ECO:0000256" key="3">
    <source>
        <dbReference type="PROSITE-ProRule" id="PRU00023"/>
    </source>
</evidence>
<dbReference type="Pfam" id="PF00023">
    <property type="entry name" value="Ank"/>
    <property type="match status" value="1"/>
</dbReference>
<dbReference type="EMBL" id="VCAU01000058">
    <property type="protein sequence ID" value="KAF9887619.1"/>
    <property type="molecule type" value="Genomic_DNA"/>
</dbReference>
<evidence type="ECO:0000313" key="4">
    <source>
        <dbReference type="EMBL" id="KAF9887619.1"/>
    </source>
</evidence>
<dbReference type="PROSITE" id="PS50297">
    <property type="entry name" value="ANK_REP_REGION"/>
    <property type="match status" value="5"/>
</dbReference>
<keyword evidence="1" id="KW-0677">Repeat</keyword>
<comment type="caution">
    <text evidence="4">The sequence shown here is derived from an EMBL/GenBank/DDBJ whole genome shotgun (WGS) entry which is preliminary data.</text>
</comment>
<feature type="repeat" description="ANK" evidence="3">
    <location>
        <begin position="241"/>
        <end position="273"/>
    </location>
</feature>
<keyword evidence="2 3" id="KW-0040">ANK repeat</keyword>
<feature type="repeat" description="ANK" evidence="3">
    <location>
        <begin position="96"/>
        <end position="124"/>
    </location>
</feature>
<evidence type="ECO:0000256" key="2">
    <source>
        <dbReference type="ARBA" id="ARBA00023043"/>
    </source>
</evidence>
<keyword evidence="5" id="KW-1185">Reference proteome</keyword>
<evidence type="ECO:0000256" key="1">
    <source>
        <dbReference type="ARBA" id="ARBA00022737"/>
    </source>
</evidence>
<name>A0AAD4CJC2_ASPNN</name>
<dbReference type="Proteomes" id="UP001194746">
    <property type="component" value="Unassembled WGS sequence"/>
</dbReference>
<evidence type="ECO:0000313" key="5">
    <source>
        <dbReference type="Proteomes" id="UP001194746"/>
    </source>
</evidence>
<sequence length="356" mass="38788">MADSDAEDSCEDETDPRNLQILHAARDGLEAVAQRLLQDQSQPAFPINSARQGGHTALSLAAESGHAGMVRLLLEHGAEVGTRKKPHGSLFFTRRGLYTPLYFAAYSNHSEVVRILIAAGANVDGGVEGSGHNHPVSLAARLGHEEVLRVLLENGAPAEFREPKSKPSLCWAAEDGLDSIVELLLEYGADVNYPDFGGMTPLSWAAQAGQLRTVKILLAHGANIHAVDNRHASTVWVVSLGGQTALAKAAWMGQAEVARCLLQHGADSNWFDFWNKCPLVYAARGGHFETVRVLLEHDPKPTIAGPEGLTALEVGLREFKKLDPPEWYDDMWELLEPADTRHRPGTFEKIFGFKLG</sequence>
<dbReference type="PANTHER" id="PTHR24171">
    <property type="entry name" value="ANKYRIN REPEAT DOMAIN-CONTAINING PROTEIN 39-RELATED"/>
    <property type="match status" value="1"/>
</dbReference>
<dbReference type="SMART" id="SM00248">
    <property type="entry name" value="ANK"/>
    <property type="match status" value="7"/>
</dbReference>
<accession>A0AAD4CJC2</accession>
<gene>
    <name evidence="4" type="ORF">FE257_009712</name>
</gene>
<feature type="repeat" description="ANK" evidence="3">
    <location>
        <begin position="197"/>
        <end position="229"/>
    </location>
</feature>
<organism evidence="4 5">
    <name type="scientific">Aspergillus nanangensis</name>
    <dbReference type="NCBI Taxonomy" id="2582783"/>
    <lineage>
        <taxon>Eukaryota</taxon>
        <taxon>Fungi</taxon>
        <taxon>Dikarya</taxon>
        <taxon>Ascomycota</taxon>
        <taxon>Pezizomycotina</taxon>
        <taxon>Eurotiomycetes</taxon>
        <taxon>Eurotiomycetidae</taxon>
        <taxon>Eurotiales</taxon>
        <taxon>Aspergillaceae</taxon>
        <taxon>Aspergillus</taxon>
        <taxon>Aspergillus subgen. Circumdati</taxon>
    </lineage>
</organism>
<feature type="repeat" description="ANK" evidence="3">
    <location>
        <begin position="53"/>
        <end position="85"/>
    </location>
</feature>
<dbReference type="AlphaFoldDB" id="A0AAD4CJC2"/>
<dbReference type="InterPro" id="IPR036770">
    <property type="entry name" value="Ankyrin_rpt-contain_sf"/>
</dbReference>
<feature type="repeat" description="ANK" evidence="3">
    <location>
        <begin position="131"/>
        <end position="163"/>
    </location>
</feature>
<dbReference type="PRINTS" id="PR01415">
    <property type="entry name" value="ANKYRIN"/>
</dbReference>
<dbReference type="SUPFAM" id="SSF48403">
    <property type="entry name" value="Ankyrin repeat"/>
    <property type="match status" value="1"/>
</dbReference>
<reference evidence="4" key="1">
    <citation type="journal article" date="2019" name="Beilstein J. Org. Chem.">
        <title>Nanangenines: drimane sesquiterpenoids as the dominant metabolite cohort of a novel Australian fungus, Aspergillus nanangensis.</title>
        <authorList>
            <person name="Lacey H.J."/>
            <person name="Gilchrist C.L.M."/>
            <person name="Crombie A."/>
            <person name="Kalaitzis J.A."/>
            <person name="Vuong D."/>
            <person name="Rutledge P.J."/>
            <person name="Turner P."/>
            <person name="Pitt J.I."/>
            <person name="Lacey E."/>
            <person name="Chooi Y.H."/>
            <person name="Piggott A.M."/>
        </authorList>
    </citation>
    <scope>NUCLEOTIDE SEQUENCE</scope>
    <source>
        <strain evidence="4">MST-FP2251</strain>
    </source>
</reference>
<dbReference type="PROSITE" id="PS50088">
    <property type="entry name" value="ANK_REPEAT"/>
    <property type="match status" value="6"/>
</dbReference>
<proteinExistence type="predicted"/>
<feature type="repeat" description="ANK" evidence="3">
    <location>
        <begin position="164"/>
        <end position="196"/>
    </location>
</feature>
<dbReference type="InterPro" id="IPR002110">
    <property type="entry name" value="Ankyrin_rpt"/>
</dbReference>
<reference evidence="4" key="2">
    <citation type="submission" date="2020-02" db="EMBL/GenBank/DDBJ databases">
        <authorList>
            <person name="Gilchrist C.L.M."/>
            <person name="Chooi Y.-H."/>
        </authorList>
    </citation>
    <scope>NUCLEOTIDE SEQUENCE</scope>
    <source>
        <strain evidence="4">MST-FP2251</strain>
    </source>
</reference>
<dbReference type="Pfam" id="PF12796">
    <property type="entry name" value="Ank_2"/>
    <property type="match status" value="3"/>
</dbReference>
<dbReference type="Gene3D" id="1.25.40.20">
    <property type="entry name" value="Ankyrin repeat-containing domain"/>
    <property type="match status" value="3"/>
</dbReference>
<protein>
    <submittedName>
        <fullName evidence="4">Uncharacterized protein</fullName>
    </submittedName>
</protein>